<dbReference type="STRING" id="218140.BPSY_0288"/>
<gene>
    <name evidence="1" type="ORF">BPSY_0288</name>
</gene>
<organism evidence="1 2">
    <name type="scientific">Bifidobacterium psychraerophilum</name>
    <dbReference type="NCBI Taxonomy" id="218140"/>
    <lineage>
        <taxon>Bacteria</taxon>
        <taxon>Bacillati</taxon>
        <taxon>Actinomycetota</taxon>
        <taxon>Actinomycetes</taxon>
        <taxon>Bifidobacteriales</taxon>
        <taxon>Bifidobacteriaceae</taxon>
        <taxon>Bifidobacterium</taxon>
    </lineage>
</organism>
<dbReference type="Pfam" id="PF01527">
    <property type="entry name" value="HTH_Tnp_1"/>
    <property type="match status" value="1"/>
</dbReference>
<dbReference type="InterPro" id="IPR036388">
    <property type="entry name" value="WH-like_DNA-bd_sf"/>
</dbReference>
<accession>A0A087CKL9</accession>
<dbReference type="AlphaFoldDB" id="A0A087CKL9"/>
<dbReference type="Gene3D" id="1.10.10.10">
    <property type="entry name" value="Winged helix-like DNA-binding domain superfamily/Winged helix DNA-binding domain"/>
    <property type="match status" value="1"/>
</dbReference>
<evidence type="ECO:0000313" key="1">
    <source>
        <dbReference type="EMBL" id="KFI83819.1"/>
    </source>
</evidence>
<keyword evidence="2" id="KW-1185">Reference proteome</keyword>
<dbReference type="InterPro" id="IPR009057">
    <property type="entry name" value="Homeodomain-like_sf"/>
</dbReference>
<name>A0A087CKL9_9BIFI</name>
<reference evidence="1 2" key="1">
    <citation type="submission" date="2014-03" db="EMBL/GenBank/DDBJ databases">
        <title>Genomics of Bifidobacteria.</title>
        <authorList>
            <person name="Ventura M."/>
            <person name="Milani C."/>
            <person name="Lugli G.A."/>
        </authorList>
    </citation>
    <scope>NUCLEOTIDE SEQUENCE [LARGE SCALE GENOMIC DNA]</scope>
    <source>
        <strain evidence="1 2">LMG 21775</strain>
    </source>
</reference>
<dbReference type="GO" id="GO:0004803">
    <property type="term" value="F:transposase activity"/>
    <property type="evidence" value="ECO:0007669"/>
    <property type="project" value="InterPro"/>
</dbReference>
<sequence length="100" mass="11066">MLSTGYAKEFRDRAVRLLAESRENHASETKALQGVAKDLGVAAESLRRWQAKADTAGTAGPEESGELRRLRRENAQLRRANEILSSASALFASRLDPTRR</sequence>
<dbReference type="GO" id="GO:0003677">
    <property type="term" value="F:DNA binding"/>
    <property type="evidence" value="ECO:0007669"/>
    <property type="project" value="InterPro"/>
</dbReference>
<proteinExistence type="predicted"/>
<dbReference type="Proteomes" id="UP000029050">
    <property type="component" value="Unassembled WGS sequence"/>
</dbReference>
<protein>
    <submittedName>
        <fullName evidence="1">Transposase, IS3 family</fullName>
    </submittedName>
</protein>
<dbReference type="EMBL" id="JGZI01000005">
    <property type="protein sequence ID" value="KFI83819.1"/>
    <property type="molecule type" value="Genomic_DNA"/>
</dbReference>
<comment type="caution">
    <text evidence="1">The sequence shown here is derived from an EMBL/GenBank/DDBJ whole genome shotgun (WGS) entry which is preliminary data.</text>
</comment>
<evidence type="ECO:0000313" key="2">
    <source>
        <dbReference type="Proteomes" id="UP000029050"/>
    </source>
</evidence>
<dbReference type="InterPro" id="IPR002514">
    <property type="entry name" value="Transposase_8"/>
</dbReference>
<dbReference type="RefSeq" id="WP_033495529.1">
    <property type="nucleotide sequence ID" value="NZ_JGZI01000005.1"/>
</dbReference>
<dbReference type="GO" id="GO:0006313">
    <property type="term" value="P:DNA transposition"/>
    <property type="evidence" value="ECO:0007669"/>
    <property type="project" value="InterPro"/>
</dbReference>
<dbReference type="SUPFAM" id="SSF46689">
    <property type="entry name" value="Homeodomain-like"/>
    <property type="match status" value="1"/>
</dbReference>
<dbReference type="OrthoDB" id="4426778at2"/>
<dbReference type="eggNOG" id="COG2963">
    <property type="taxonomic scope" value="Bacteria"/>
</dbReference>